<dbReference type="Proteomes" id="UP001632038">
    <property type="component" value="Unassembled WGS sequence"/>
</dbReference>
<reference evidence="5" key="1">
    <citation type="journal article" date="2024" name="IScience">
        <title>Strigolactones Initiate the Formation of Haustorium-like Structures in Castilleja.</title>
        <authorList>
            <person name="Buerger M."/>
            <person name="Peterson D."/>
            <person name="Chory J."/>
        </authorList>
    </citation>
    <scope>NUCLEOTIDE SEQUENCE [LARGE SCALE GENOMIC DNA]</scope>
</reference>
<name>A0ABD3BYU6_9LAMI</name>
<dbReference type="InterPro" id="IPR011430">
    <property type="entry name" value="UTP20_N"/>
</dbReference>
<dbReference type="InterPro" id="IPR016024">
    <property type="entry name" value="ARM-type_fold"/>
</dbReference>
<gene>
    <name evidence="4" type="ORF">CASFOL_033665</name>
</gene>
<evidence type="ECO:0000259" key="2">
    <source>
        <dbReference type="Pfam" id="PF20416"/>
    </source>
</evidence>
<comment type="caution">
    <text evidence="4">The sequence shown here is derived from an EMBL/GenBank/DDBJ whole genome shotgun (WGS) entry which is preliminary data.</text>
</comment>
<feature type="domain" description="U3 small nucleolar RNA-associated protein 20" evidence="2">
    <location>
        <begin position="1777"/>
        <end position="1992"/>
    </location>
</feature>
<evidence type="ECO:0000313" key="4">
    <source>
        <dbReference type="EMBL" id="KAL3622254.1"/>
    </source>
</evidence>
<sequence>MATPSDARAVKSLNSGPGRRRFVFKKFSQRIDEIDIDVYRSLDPVRAEPSEGSSFFRDSLVEYRELNTAEDFISIYEEIFPFVQTLPQIILQKDFIISTLLSRLKMEGRLSHEPILRLIAALSRDLLGDFIPFLQKIADSLESLLESGADKDPEIIEQIFTSWSYIMMYLHKYLTKDVGHVLSVTAKLRYYPKDYVRECMAESVSFLLRKTPVSQLQKGITIFMAEVVEDPSDTRKSGAGALLSHVMRITSSRLHSKTETLLPLLLDDSSFQVGDHSVEEGPTAVLEVLILAFERLYADLDSLELTFVWKCLCEKITEYVMNKNSVHLSRLLTLLSSMLQNDYLGKISDYEPMAGLVDQLVQTFFIPNLTMEVVDTHAEVIDKVLQLMLCVIGGFASSKNMTALLRVSSHWERVFYLRSQRLLTFIEDLLTMDPSVFHVFGNHIISAFSNLVQISKEEVIYLMVKLCEKVEEASSRFFDGKSKKDVSMIHNFFKETLHSWIGKISEAAKGNVYTIPFQQNELAVLWGVIRCYSHFSDAEASQSLLMDLINAIDELLIVGSKSSGFQESTWYSMIGAALRAYQKLVSSRKSAHEGSSMTKFLDLAKRYKMSPKVLSAVADILDSIPVSFLPPDKKCEYYLPEYIAGSVFDALDIFAENLCHANKEIRLSTVRILCHYEPIHYEHSKKELPVEGNTTRDVSESSHVDDPNNVLNLLRSIEETAVSIGTSRKVIILISKIQTSLAARRVADHYMPVILNGIIGIFHNRFDYLSTPALECLTILVGQYFRLVWSGYIKYLDHCQSVFIASNHQLGEGDSDSNKDTGLVGCFNADISTLFDSTPCITVLSRLIQTLQRVPSLMETHSRQIVPLFLKFLGYSVENITSVESYTLDHKGKEWREVLKEWLRLFRLLRNPKDFYQSQMLRDVLQYRLLDQNDAVLQMIVFDCLLNWRDDFLLPYSENMKNLINAKELKEELTRWSLSRTSMEPIDVRHRAYLVPIVVRILIPKVRNLKMLASQKNASVPNRRAVLGFLAQLDVDELPLFFWLLIKPLLSVSQSDHETSKCFRNLPQSHKYEIDTFEILKHFTTDTIMALSWKKRYGFLHVVEDILEVFDEHHLSPFLNLLMHFVVRILATCTPFIASGKSRGSSFAQDRSYMDAADHDEVGDKITDCSSVDMDAADHDEVGDKMADKNTDRKAVKQFKDLRSLCLKIIYPVLHKYEDHDFGGTFWETFFISIKPLIDHFKKEGADSKEPSSLFKCFLAMSNNYKLVPLLDREKNLVPDIFSILKVPSASQSILSYVLKFIKNLLELDSELGSEDMSVKRILLPHLDVLIDSLHSIFANGNATKRQLAKFPSKREFTILKLLSKYIQEASTAEKFIDILLPLLTKGIRDSDMCIDVLQITRQVIAVLGSGSSKKVLNSVTPLLISASLAVRNSICDVLDSVAANDSSVLVLARILRELNATSETEMGTLDYDRVLRAYDKVNVKFFHTISEEHVLPILAHSVHDMSSEEMILRQSAFRLLISFIEFSDEIVNGSLESDHKWPEASIQRIVNNFFLTHMGNAMDKEGPVKKVWIDLLREMVLKIPNLSKLDSYRPLCSEDAEQDFFNNIAHLQKHRRAKAVSRLGNIATLGNLSQDITNKVFFPLLFSMLYDAEAGKDEHIRSACVDALASLSGCMKWEPYYALLSRCFRDLKIKPDKQKVLLRLICSILDRFHFSESSLVCETNISASDPHPDPYNIDLTSSSATMKSSSSAVLPDIHKCLRDKFLPKVQKLLTSNSENVNVNISLVALKILKLLPGEIMDTQLPTILHRISNFLKHRLESVRDEARSALVVCLKELGLEYLQFIVKVLKGILKRGFELHVLGYTLNFLLSKFLSTPILGKLDYCLDDLLSVVKNDILGDVSEEKEVDKIASKMKETRKQKSFDTLKLIAQCITFKTHALKLLSPVTVHLQKQLTQKVQFKLENMLKHIADGIECNPSVNRTELFIFANCLIKDGISDEGNDIESSNRLVNVDRQFSYLITAFALGVLHNYMKTLKLDKEDEVLLSLLDPFVSLLGQCLSSKYENIIIAALRCLALIVRLPLPSLQSQADKIKNSLLVIAQGSISASSQLTEACLKLLTTLLRTTRVTLSSDQLHMLIQFPLFVDLAKNPSFVALSLLKAIINRKLVVPEIYDIVQIVAELMVQSQHESIRKKCSQILLQFLLGYQLSEKRLQQHLDFLLGNLRYEHSTGREAVLEMLHAIILKFPRKVVDVQSQTLFLHLVISLANDDDSKVRSMAAAAIKCLIGHVSSQSHYSVLEYSLSWYLGDKQNLWAAAAQVLGLLVEVIGKSFEKHLNKVLPVMRRVFQSSVSAVTSSQENASDETVVPFWKEAYYSLVLLEKILNQFQILFFDSDLEDIWETICEFLLHPHLWIRNISNRILSRYFAAATDACRDNKLSIESLFLMKPSILFQSAVSLCCQLKVPLTDDAAGPIILQNLVFSICCLNSYLEKDERMDVSKFWANLDRAEQDRFLKAFGVVDPSKGRRMLVSLTCDASNPQNKHQHPFISFLLQRMGKIAFQMEANQMKIIFNCFKLISPKLLRFYGEISHVGNDDQHSYAYPMLLPLYRVCEGYTGTVVSDDLKQLAQEVSDSIKGIIGVQNFVQVYSQIRKNLKVKRDKRKQGEKKMAVVNPVRNAKRKLRLAAKHQAHKKRKIMTMKIGRWMR</sequence>
<dbReference type="PANTHER" id="PTHR17695:SF11">
    <property type="entry name" value="SMALL SUBUNIT PROCESSOME COMPONENT 20 HOMOLOG"/>
    <property type="match status" value="1"/>
</dbReference>
<dbReference type="Pfam" id="PF23099">
    <property type="entry name" value="UTP20_C"/>
    <property type="match status" value="1"/>
</dbReference>
<dbReference type="InterPro" id="IPR052575">
    <property type="entry name" value="SSU_processome_comp_20"/>
</dbReference>
<dbReference type="EMBL" id="JAVIJP010000060">
    <property type="protein sequence ID" value="KAL3622254.1"/>
    <property type="molecule type" value="Genomic_DNA"/>
</dbReference>
<evidence type="ECO:0000259" key="1">
    <source>
        <dbReference type="Pfam" id="PF07539"/>
    </source>
</evidence>
<dbReference type="Pfam" id="PF07539">
    <property type="entry name" value="UTP20_N"/>
    <property type="match status" value="1"/>
</dbReference>
<organism evidence="4 5">
    <name type="scientific">Castilleja foliolosa</name>
    <dbReference type="NCBI Taxonomy" id="1961234"/>
    <lineage>
        <taxon>Eukaryota</taxon>
        <taxon>Viridiplantae</taxon>
        <taxon>Streptophyta</taxon>
        <taxon>Embryophyta</taxon>
        <taxon>Tracheophyta</taxon>
        <taxon>Spermatophyta</taxon>
        <taxon>Magnoliopsida</taxon>
        <taxon>eudicotyledons</taxon>
        <taxon>Gunneridae</taxon>
        <taxon>Pentapetalae</taxon>
        <taxon>asterids</taxon>
        <taxon>lamiids</taxon>
        <taxon>Lamiales</taxon>
        <taxon>Orobanchaceae</taxon>
        <taxon>Pedicularideae</taxon>
        <taxon>Castillejinae</taxon>
        <taxon>Castilleja</taxon>
    </lineage>
</organism>
<accession>A0ABD3BYU6</accession>
<dbReference type="Pfam" id="PF20416">
    <property type="entry name" value="UTP20"/>
    <property type="match status" value="1"/>
</dbReference>
<protein>
    <recommendedName>
        <fullName evidence="6">Small subunit processome component 20 homolog</fullName>
    </recommendedName>
</protein>
<feature type="domain" description="U3 small nucleolar RNA-associated protein 20 C-terminal" evidence="3">
    <location>
        <begin position="2602"/>
        <end position="2695"/>
    </location>
</feature>
<dbReference type="SUPFAM" id="SSF48371">
    <property type="entry name" value="ARM repeat"/>
    <property type="match status" value="2"/>
</dbReference>
<dbReference type="InterPro" id="IPR011989">
    <property type="entry name" value="ARM-like"/>
</dbReference>
<proteinExistence type="predicted"/>
<dbReference type="PANTHER" id="PTHR17695">
    <property type="entry name" value="SMALL SUBUNIT PROCESSOME COMPONENT 20 HOMOLOG"/>
    <property type="match status" value="1"/>
</dbReference>
<dbReference type="Gene3D" id="1.25.10.10">
    <property type="entry name" value="Leucine-rich Repeat Variant"/>
    <property type="match status" value="3"/>
</dbReference>
<dbReference type="InterPro" id="IPR057525">
    <property type="entry name" value="UTP20_C"/>
</dbReference>
<keyword evidence="5" id="KW-1185">Reference proteome</keyword>
<feature type="domain" description="U3 small nucleolar RNA-associated protein 20 N-terminal" evidence="1">
    <location>
        <begin position="894"/>
        <end position="1563"/>
    </location>
</feature>
<evidence type="ECO:0000259" key="3">
    <source>
        <dbReference type="Pfam" id="PF23099"/>
    </source>
</evidence>
<dbReference type="InterPro" id="IPR046523">
    <property type="entry name" value="UTP20_dom"/>
</dbReference>
<evidence type="ECO:0000313" key="5">
    <source>
        <dbReference type="Proteomes" id="UP001632038"/>
    </source>
</evidence>
<evidence type="ECO:0008006" key="6">
    <source>
        <dbReference type="Google" id="ProtNLM"/>
    </source>
</evidence>